<gene>
    <name evidence="9" type="ORF">MGAL_10B087094</name>
</gene>
<feature type="domain" description="DDE Tnp4" evidence="8">
    <location>
        <begin position="52"/>
        <end position="168"/>
    </location>
</feature>
<evidence type="ECO:0000256" key="3">
    <source>
        <dbReference type="ARBA" id="ARBA00006958"/>
    </source>
</evidence>
<evidence type="ECO:0000256" key="1">
    <source>
        <dbReference type="ARBA" id="ARBA00001968"/>
    </source>
</evidence>
<dbReference type="GO" id="GO:0046872">
    <property type="term" value="F:metal ion binding"/>
    <property type="evidence" value="ECO:0007669"/>
    <property type="project" value="UniProtKB-KW"/>
</dbReference>
<dbReference type="PANTHER" id="PTHR22930:SF85">
    <property type="entry name" value="GH03217P-RELATED"/>
    <property type="match status" value="1"/>
</dbReference>
<evidence type="ECO:0000256" key="7">
    <source>
        <dbReference type="ARBA" id="ARBA00023242"/>
    </source>
</evidence>
<organism evidence="9 10">
    <name type="scientific">Mytilus galloprovincialis</name>
    <name type="common">Mediterranean mussel</name>
    <dbReference type="NCBI Taxonomy" id="29158"/>
    <lineage>
        <taxon>Eukaryota</taxon>
        <taxon>Metazoa</taxon>
        <taxon>Spiralia</taxon>
        <taxon>Lophotrochozoa</taxon>
        <taxon>Mollusca</taxon>
        <taxon>Bivalvia</taxon>
        <taxon>Autobranchia</taxon>
        <taxon>Pteriomorphia</taxon>
        <taxon>Mytilida</taxon>
        <taxon>Mytiloidea</taxon>
        <taxon>Mytilidae</taxon>
        <taxon>Mytilinae</taxon>
        <taxon>Mytilus</taxon>
    </lineage>
</organism>
<dbReference type="OrthoDB" id="5964668at2759"/>
<dbReference type="InterPro" id="IPR027806">
    <property type="entry name" value="HARBI1_dom"/>
</dbReference>
<dbReference type="Proteomes" id="UP000596742">
    <property type="component" value="Unassembled WGS sequence"/>
</dbReference>
<evidence type="ECO:0000256" key="2">
    <source>
        <dbReference type="ARBA" id="ARBA00004123"/>
    </source>
</evidence>
<accession>A0A8B6BNP9</accession>
<dbReference type="InterPro" id="IPR045249">
    <property type="entry name" value="HARBI1-like"/>
</dbReference>
<dbReference type="Pfam" id="PF13359">
    <property type="entry name" value="DDE_Tnp_4"/>
    <property type="match status" value="1"/>
</dbReference>
<keyword evidence="7" id="KW-0539">Nucleus</keyword>
<dbReference type="PANTHER" id="PTHR22930">
    <property type="match status" value="1"/>
</dbReference>
<dbReference type="GO" id="GO:0004518">
    <property type="term" value="F:nuclease activity"/>
    <property type="evidence" value="ECO:0007669"/>
    <property type="project" value="UniProtKB-KW"/>
</dbReference>
<comment type="subcellular location">
    <subcellularLocation>
        <location evidence="2">Nucleus</location>
    </subcellularLocation>
</comment>
<sequence length="212" mass="23969">MKDDFISWPDNQRKNVIRAGFYEKAGFPNVVGCIDGTHIRITGPSIDERSICRFTNISARWPGSAHDSHVFRTSAIGQHLENGYRGIGQGVLLGDSGYPCRQFLLTPYRQPAAGRGQARFNRRHCSTRSTIERTFGIWKKRFHILGSEIRMKPDKACRIIIACGILHNIAIMRNEPEVAEEQLIDNQPQMPPYNGPQDGKGIRDHFATTFFA</sequence>
<evidence type="ECO:0000256" key="5">
    <source>
        <dbReference type="ARBA" id="ARBA00022723"/>
    </source>
</evidence>
<reference evidence="9" key="1">
    <citation type="submission" date="2018-11" db="EMBL/GenBank/DDBJ databases">
        <authorList>
            <person name="Alioto T."/>
            <person name="Alioto T."/>
        </authorList>
    </citation>
    <scope>NUCLEOTIDE SEQUENCE</scope>
</reference>
<keyword evidence="6" id="KW-0378">Hydrolase</keyword>
<comment type="similarity">
    <text evidence="3">Belongs to the HARBI1 family.</text>
</comment>
<dbReference type="EMBL" id="UYJE01000357">
    <property type="protein sequence ID" value="VDH92653.1"/>
    <property type="molecule type" value="Genomic_DNA"/>
</dbReference>
<comment type="caution">
    <text evidence="9">The sequence shown here is derived from an EMBL/GenBank/DDBJ whole genome shotgun (WGS) entry which is preliminary data.</text>
</comment>
<keyword evidence="4" id="KW-0540">Nuclease</keyword>
<proteinExistence type="inferred from homology"/>
<keyword evidence="10" id="KW-1185">Reference proteome</keyword>
<comment type="cofactor">
    <cofactor evidence="1">
        <name>a divalent metal cation</name>
        <dbReference type="ChEBI" id="CHEBI:60240"/>
    </cofactor>
</comment>
<keyword evidence="5" id="KW-0479">Metal-binding</keyword>
<dbReference type="GO" id="GO:0016787">
    <property type="term" value="F:hydrolase activity"/>
    <property type="evidence" value="ECO:0007669"/>
    <property type="project" value="UniProtKB-KW"/>
</dbReference>
<evidence type="ECO:0000256" key="4">
    <source>
        <dbReference type="ARBA" id="ARBA00022722"/>
    </source>
</evidence>
<evidence type="ECO:0000256" key="6">
    <source>
        <dbReference type="ARBA" id="ARBA00022801"/>
    </source>
</evidence>
<evidence type="ECO:0000313" key="10">
    <source>
        <dbReference type="Proteomes" id="UP000596742"/>
    </source>
</evidence>
<dbReference type="GO" id="GO:0005634">
    <property type="term" value="C:nucleus"/>
    <property type="evidence" value="ECO:0007669"/>
    <property type="project" value="UniProtKB-SubCell"/>
</dbReference>
<protein>
    <recommendedName>
        <fullName evidence="8">DDE Tnp4 domain-containing protein</fullName>
    </recommendedName>
</protein>
<name>A0A8B6BNP9_MYTGA</name>
<evidence type="ECO:0000313" key="9">
    <source>
        <dbReference type="EMBL" id="VDH92653.1"/>
    </source>
</evidence>
<evidence type="ECO:0000259" key="8">
    <source>
        <dbReference type="Pfam" id="PF13359"/>
    </source>
</evidence>
<dbReference type="AlphaFoldDB" id="A0A8B6BNP9"/>